<dbReference type="PANTHER" id="PTHR22916:SF3">
    <property type="entry name" value="UDP-GLCNAC:BETAGAL BETA-1,3-N-ACETYLGLUCOSAMINYLTRANSFERASE-LIKE PROTEIN 1"/>
    <property type="match status" value="1"/>
</dbReference>
<protein>
    <submittedName>
        <fullName evidence="2">Glycosyltransferase family 2 protein</fullName>
    </submittedName>
</protein>
<dbReference type="EMBL" id="JNAD02000005">
    <property type="protein sequence ID" value="RKM96079.1"/>
    <property type="molecule type" value="Genomic_DNA"/>
</dbReference>
<dbReference type="OrthoDB" id="3226099at2"/>
<dbReference type="RefSeq" id="WP_043470499.1">
    <property type="nucleotide sequence ID" value="NZ_CP134822.1"/>
</dbReference>
<gene>
    <name evidence="2" type="ORF">SFRA_013990</name>
</gene>
<dbReference type="Pfam" id="PF00535">
    <property type="entry name" value="Glycos_transf_2"/>
    <property type="match status" value="1"/>
</dbReference>
<dbReference type="InterPro" id="IPR029044">
    <property type="entry name" value="Nucleotide-diphossugar_trans"/>
</dbReference>
<dbReference type="Gene3D" id="3.90.550.10">
    <property type="entry name" value="Spore Coat Polysaccharide Biosynthesis Protein SpsA, Chain A"/>
    <property type="match status" value="1"/>
</dbReference>
<organism evidence="2 3">
    <name type="scientific">Streptomyces xinghaiensis</name>
    <dbReference type="NCBI Taxonomy" id="1038928"/>
    <lineage>
        <taxon>Bacteria</taxon>
        <taxon>Bacillati</taxon>
        <taxon>Actinomycetota</taxon>
        <taxon>Actinomycetes</taxon>
        <taxon>Kitasatosporales</taxon>
        <taxon>Streptomycetaceae</taxon>
        <taxon>Streptomyces</taxon>
    </lineage>
</organism>
<comment type="caution">
    <text evidence="2">The sequence shown here is derived from an EMBL/GenBank/DDBJ whole genome shotgun (WGS) entry which is preliminary data.</text>
</comment>
<evidence type="ECO:0000313" key="3">
    <source>
        <dbReference type="Proteomes" id="UP000028058"/>
    </source>
</evidence>
<evidence type="ECO:0000259" key="1">
    <source>
        <dbReference type="Pfam" id="PF00535"/>
    </source>
</evidence>
<dbReference type="GO" id="GO:0016758">
    <property type="term" value="F:hexosyltransferase activity"/>
    <property type="evidence" value="ECO:0007669"/>
    <property type="project" value="UniProtKB-ARBA"/>
</dbReference>
<dbReference type="AlphaFoldDB" id="A0A420V4C0"/>
<dbReference type="SUPFAM" id="SSF53448">
    <property type="entry name" value="Nucleotide-diphospho-sugar transferases"/>
    <property type="match status" value="1"/>
</dbReference>
<feature type="domain" description="Glycosyltransferase 2-like" evidence="1">
    <location>
        <begin position="5"/>
        <end position="133"/>
    </location>
</feature>
<dbReference type="CDD" id="cd00761">
    <property type="entry name" value="Glyco_tranf_GTA_type"/>
    <property type="match status" value="1"/>
</dbReference>
<reference evidence="2 3" key="1">
    <citation type="journal article" date="2014" name="Genome Announc.">
        <title>Draft Genome Sequence of Streptomyces fradiae ATCC 19609, a Strain Highly Sensitive to Antibiotics.</title>
        <authorList>
            <person name="Bekker O.B."/>
            <person name="Klimina K.M."/>
            <person name="Vatlin A.A."/>
            <person name="Zakharevich N.V."/>
            <person name="Kasianov A.S."/>
            <person name="Danilenko V.N."/>
        </authorList>
    </citation>
    <scope>NUCLEOTIDE SEQUENCE [LARGE SCALE GENOMIC DNA]</scope>
    <source>
        <strain evidence="2 3">ATCC 19609</strain>
    </source>
</reference>
<evidence type="ECO:0000313" key="2">
    <source>
        <dbReference type="EMBL" id="RKM96079.1"/>
    </source>
</evidence>
<dbReference type="PANTHER" id="PTHR22916">
    <property type="entry name" value="GLYCOSYLTRANSFERASE"/>
    <property type="match status" value="1"/>
</dbReference>
<proteinExistence type="predicted"/>
<dbReference type="Proteomes" id="UP000028058">
    <property type="component" value="Unassembled WGS sequence"/>
</dbReference>
<sequence length="321" mass="36319">MTKLSVIVPCYNVQQYLPDTLRSLANNAGEHIEFILVDDHSTDASAEILDRARRELPRATVIRQPENGGISRARNTGLEAASGRWITFLDGDDWYGRGYLENLLAAAETLGCDFVRTDHVQSTGKDRVVRRAPASLRNAVGSPRDAVNPPHMETMVDYPFVWAGIYHRRLFENGALRFDTELRTAEDRLWTWRLYLTAETCATVGLLGVFYRRGLTTSLTQILDERQLDFIPAHDAMLDLVLADRERDRFLPKVVRTYCALIAFHLSKADRYQPRVARRLKREAAAALGRMPADVLERTLTDMGPERGRLLGALRPTRKAA</sequence>
<name>A0A420V4C0_9ACTN</name>
<keyword evidence="3" id="KW-1185">Reference proteome</keyword>
<accession>A0A420V4C0</accession>
<dbReference type="InterPro" id="IPR001173">
    <property type="entry name" value="Glyco_trans_2-like"/>
</dbReference>